<dbReference type="Gene3D" id="2.160.20.120">
    <property type="match status" value="1"/>
</dbReference>
<feature type="chain" id="PRO_5015782016" evidence="1">
    <location>
        <begin position="20"/>
        <end position="231"/>
    </location>
</feature>
<comment type="caution">
    <text evidence="3">The sequence shown here is derived from an EMBL/GenBank/DDBJ whole genome shotgun (WGS) entry which is preliminary data.</text>
</comment>
<evidence type="ECO:0000259" key="2">
    <source>
        <dbReference type="Pfam" id="PF10988"/>
    </source>
</evidence>
<evidence type="ECO:0000256" key="1">
    <source>
        <dbReference type="SAM" id="SignalP"/>
    </source>
</evidence>
<name>A0A2U2BAV4_9BACT</name>
<keyword evidence="4" id="KW-1185">Reference proteome</keyword>
<dbReference type="RefSeq" id="WP_109263790.1">
    <property type="nucleotide sequence ID" value="NZ_QEWP01000004.1"/>
</dbReference>
<protein>
    <submittedName>
        <fullName evidence="3">DUF2807 domain-containing protein</fullName>
    </submittedName>
</protein>
<keyword evidence="1" id="KW-0732">Signal</keyword>
<dbReference type="Proteomes" id="UP000244956">
    <property type="component" value="Unassembled WGS sequence"/>
</dbReference>
<dbReference type="EMBL" id="QEWP01000004">
    <property type="protein sequence ID" value="PWE00167.1"/>
    <property type="molecule type" value="Genomic_DNA"/>
</dbReference>
<accession>A0A2U2BAV4</accession>
<organism evidence="3 4">
    <name type="scientific">Marinilabilia rubra</name>
    <dbReference type="NCBI Taxonomy" id="2162893"/>
    <lineage>
        <taxon>Bacteria</taxon>
        <taxon>Pseudomonadati</taxon>
        <taxon>Bacteroidota</taxon>
        <taxon>Bacteroidia</taxon>
        <taxon>Marinilabiliales</taxon>
        <taxon>Marinilabiliaceae</taxon>
        <taxon>Marinilabilia</taxon>
    </lineage>
</organism>
<dbReference type="AlphaFoldDB" id="A0A2U2BAV4"/>
<feature type="domain" description="Putative auto-transporter adhesin head GIN" evidence="2">
    <location>
        <begin position="35"/>
        <end position="215"/>
    </location>
</feature>
<dbReference type="Pfam" id="PF10988">
    <property type="entry name" value="DUF2807"/>
    <property type="match status" value="1"/>
</dbReference>
<evidence type="ECO:0000313" key="3">
    <source>
        <dbReference type="EMBL" id="PWE00167.1"/>
    </source>
</evidence>
<dbReference type="InterPro" id="IPR021255">
    <property type="entry name" value="DUF2807"/>
</dbReference>
<sequence>MKRLLVFMVAIAASFSMLAQENDKNINKETRNIKEFDKIKVTRGINVTLIKGEEPKAEINIVNAPASDVIIENDQNELEVKMRTRIYDDVSVQVYVTYTKDVREITLGSGGSIDNEGVMTGKILVLDSGLDSVIDLNVDMEDIEASVSAARITMEGYVKSLEVKASTGGKFQGQNLEAKKAYVTANTGGIVTVKASELLNAKAATGGTVEYLGEPQKLDVKETFGGNVEKI</sequence>
<evidence type="ECO:0000313" key="4">
    <source>
        <dbReference type="Proteomes" id="UP000244956"/>
    </source>
</evidence>
<reference evidence="3 4" key="1">
    <citation type="submission" date="2018-05" db="EMBL/GenBank/DDBJ databases">
        <title>Marinilabilia rubrum sp. nov., isolated from saltern sediment.</title>
        <authorList>
            <person name="Zhang R."/>
        </authorList>
    </citation>
    <scope>NUCLEOTIDE SEQUENCE [LARGE SCALE GENOMIC DNA]</scope>
    <source>
        <strain evidence="3 4">WTE16</strain>
    </source>
</reference>
<proteinExistence type="predicted"/>
<dbReference type="OrthoDB" id="704821at2"/>
<feature type="signal peptide" evidence="1">
    <location>
        <begin position="1"/>
        <end position="19"/>
    </location>
</feature>
<gene>
    <name evidence="3" type="ORF">DDZ16_07385</name>
</gene>